<keyword evidence="1" id="KW-0472">Membrane</keyword>
<feature type="transmembrane region" description="Helical" evidence="1">
    <location>
        <begin position="148"/>
        <end position="168"/>
    </location>
</feature>
<keyword evidence="1" id="KW-0812">Transmembrane</keyword>
<feature type="transmembrane region" description="Helical" evidence="1">
    <location>
        <begin position="95"/>
        <end position="112"/>
    </location>
</feature>
<gene>
    <name evidence="2" type="ORF">ACFSDA_09130</name>
</gene>
<keyword evidence="3" id="KW-1185">Reference proteome</keyword>
<accession>A0ABW4PYJ6</accession>
<name>A0ABW4PYJ6_9MICO</name>
<dbReference type="Proteomes" id="UP001597280">
    <property type="component" value="Unassembled WGS sequence"/>
</dbReference>
<dbReference type="RefSeq" id="WP_137770022.1">
    <property type="nucleotide sequence ID" value="NZ_BAAAIS010000002.1"/>
</dbReference>
<proteinExistence type="predicted"/>
<evidence type="ECO:0008006" key="4">
    <source>
        <dbReference type="Google" id="ProtNLM"/>
    </source>
</evidence>
<evidence type="ECO:0000313" key="3">
    <source>
        <dbReference type="Proteomes" id="UP001597280"/>
    </source>
</evidence>
<dbReference type="EMBL" id="JBHUFL010000002">
    <property type="protein sequence ID" value="MFD1835237.1"/>
    <property type="molecule type" value="Genomic_DNA"/>
</dbReference>
<keyword evidence="1" id="KW-1133">Transmembrane helix</keyword>
<evidence type="ECO:0000256" key="1">
    <source>
        <dbReference type="SAM" id="Phobius"/>
    </source>
</evidence>
<organism evidence="2 3">
    <name type="scientific">Brachybacterium rhamnosum</name>
    <dbReference type="NCBI Taxonomy" id="173361"/>
    <lineage>
        <taxon>Bacteria</taxon>
        <taxon>Bacillati</taxon>
        <taxon>Actinomycetota</taxon>
        <taxon>Actinomycetes</taxon>
        <taxon>Micrococcales</taxon>
        <taxon>Dermabacteraceae</taxon>
        <taxon>Brachybacterium</taxon>
    </lineage>
</organism>
<sequence length="183" mass="19511">MTASPTPTIPASTTQALHTEPSPWGFTALGIVRILLGFTFLWAFLDKLFGLGFSTPAERAWLNGGSPTSGFLGGSIEAGNPFAGFWTFWLSLNPFTDALFMLGLLGIGVALLLGIGMRIAAVSGTAMYLLMYLAAFPMTTNPLYDDHVIMAAVLIAMAGLAAGDHVGLGRRWRRLVRGNSFLI</sequence>
<evidence type="ECO:0000313" key="2">
    <source>
        <dbReference type="EMBL" id="MFD1835237.1"/>
    </source>
</evidence>
<comment type="caution">
    <text evidence="2">The sequence shown here is derived from an EMBL/GenBank/DDBJ whole genome shotgun (WGS) entry which is preliminary data.</text>
</comment>
<reference evidence="3" key="1">
    <citation type="journal article" date="2019" name="Int. J. Syst. Evol. Microbiol.">
        <title>The Global Catalogue of Microorganisms (GCM) 10K type strain sequencing project: providing services to taxonomists for standard genome sequencing and annotation.</title>
        <authorList>
            <consortium name="The Broad Institute Genomics Platform"/>
            <consortium name="The Broad Institute Genome Sequencing Center for Infectious Disease"/>
            <person name="Wu L."/>
            <person name="Ma J."/>
        </authorList>
    </citation>
    <scope>NUCLEOTIDE SEQUENCE [LARGE SCALE GENOMIC DNA]</scope>
    <source>
        <strain evidence="3">JCM 11650</strain>
    </source>
</reference>
<feature type="transmembrane region" description="Helical" evidence="1">
    <location>
        <begin position="24"/>
        <end position="45"/>
    </location>
</feature>
<protein>
    <recommendedName>
        <fullName evidence="4">DoxX family protein</fullName>
    </recommendedName>
</protein>